<evidence type="ECO:0000256" key="1">
    <source>
        <dbReference type="ARBA" id="ARBA00000757"/>
    </source>
</evidence>
<dbReference type="GO" id="GO:0005829">
    <property type="term" value="C:cytosol"/>
    <property type="evidence" value="ECO:0007669"/>
    <property type="project" value="TreeGrafter"/>
</dbReference>
<evidence type="ECO:0000313" key="11">
    <source>
        <dbReference type="Proteomes" id="UP000424462"/>
    </source>
</evidence>
<feature type="binding site" evidence="8">
    <location>
        <position position="93"/>
    </location>
    <ligand>
        <name>Zn(2+)</name>
        <dbReference type="ChEBI" id="CHEBI:29105"/>
    </ligand>
</feature>
<sequence>MHLLTGKIRAYPWGSRSLIAGLRGKKVPSESPEAELWFGAHPANPSTVGDKDLTEIIAEDPRAALGDRVCAEYGPTLPFLMKLLAADEPLSLQAHPSVEQAREGYARENEEGVPLNAPHRDYKDVNHKPELIVALTNFDAMAGFRPLDRTLELFRELNCPALDRYASMLVDDPAEEESNLRALFTTWITIPAKVRGEVINSLMASIEPHRERTDWIGLTLRNVFDLNERYPGDVGVLGALLLNHIHLIPGEAIYLGAGQLHAYIRGMGVEIMANSDNVLRGGLTSKYVDVPELVRVLKFNSLADPVVVPEGGTYTVPAEEFKLTRVAAAEDYLIDHDGPAIVLCTNGRLQLGGTSEVDVLELNPGEAAWIPASDPAITVSGGGELFLARG</sequence>
<evidence type="ECO:0000256" key="3">
    <source>
        <dbReference type="ARBA" id="ARBA00011956"/>
    </source>
</evidence>
<dbReference type="InterPro" id="IPR046457">
    <property type="entry name" value="PMI_typeI_cat"/>
</dbReference>
<evidence type="ECO:0000256" key="8">
    <source>
        <dbReference type="PIRSR" id="PIRSR001480-2"/>
    </source>
</evidence>
<dbReference type="InterPro" id="IPR011051">
    <property type="entry name" value="RmlC_Cupin_sf"/>
</dbReference>
<evidence type="ECO:0000313" key="10">
    <source>
        <dbReference type="EMBL" id="QGU06624.1"/>
    </source>
</evidence>
<dbReference type="GO" id="GO:0004476">
    <property type="term" value="F:mannose-6-phosphate isomerase activity"/>
    <property type="evidence" value="ECO:0007669"/>
    <property type="project" value="UniProtKB-EC"/>
</dbReference>
<dbReference type="GO" id="GO:0008270">
    <property type="term" value="F:zinc ion binding"/>
    <property type="evidence" value="ECO:0007669"/>
    <property type="project" value="InterPro"/>
</dbReference>
<name>A0A6B8VZ73_9CORY</name>
<dbReference type="CDD" id="cd07011">
    <property type="entry name" value="cupin_PMI_type_I_N"/>
    <property type="match status" value="1"/>
</dbReference>
<dbReference type="NCBIfam" id="TIGR00218">
    <property type="entry name" value="manA"/>
    <property type="match status" value="1"/>
</dbReference>
<comment type="similarity">
    <text evidence="2">Belongs to the mannose-6-phosphate isomerase type 1 family.</text>
</comment>
<dbReference type="RefSeq" id="WP_156230212.1">
    <property type="nucleotide sequence ID" value="NZ_CP046455.1"/>
</dbReference>
<dbReference type="Gene3D" id="1.10.441.10">
    <property type="entry name" value="Phosphomannose Isomerase, domain 2"/>
    <property type="match status" value="1"/>
</dbReference>
<proteinExistence type="inferred from homology"/>
<dbReference type="InterPro" id="IPR016305">
    <property type="entry name" value="Mannose-6-P_Isomerase"/>
</dbReference>
<feature type="binding site" evidence="8">
    <location>
        <position position="261"/>
    </location>
    <ligand>
        <name>Zn(2+)</name>
        <dbReference type="ChEBI" id="CHEBI:29105"/>
    </ligand>
</feature>
<dbReference type="InterPro" id="IPR018050">
    <property type="entry name" value="Pmannose_isomerase-type1_CS"/>
</dbReference>
<dbReference type="PANTHER" id="PTHR10309:SF0">
    <property type="entry name" value="MANNOSE-6-PHOSPHATE ISOMERASE"/>
    <property type="match status" value="1"/>
</dbReference>
<dbReference type="PIRSF" id="PIRSF001480">
    <property type="entry name" value="Mannose-6-phosphate_isomerase"/>
    <property type="match status" value="1"/>
</dbReference>
<keyword evidence="5 8" id="KW-0862">Zinc</keyword>
<dbReference type="PROSITE" id="PS00965">
    <property type="entry name" value="PMI_I_1"/>
    <property type="match status" value="1"/>
</dbReference>
<evidence type="ECO:0000256" key="5">
    <source>
        <dbReference type="ARBA" id="ARBA00022833"/>
    </source>
</evidence>
<dbReference type="Gene3D" id="2.60.120.10">
    <property type="entry name" value="Jelly Rolls"/>
    <property type="match status" value="2"/>
</dbReference>
<dbReference type="GO" id="GO:0005975">
    <property type="term" value="P:carbohydrate metabolic process"/>
    <property type="evidence" value="ECO:0007669"/>
    <property type="project" value="InterPro"/>
</dbReference>
<keyword evidence="11" id="KW-1185">Reference proteome</keyword>
<feature type="active site" evidence="7">
    <location>
        <position position="280"/>
    </location>
</feature>
<evidence type="ECO:0000259" key="9">
    <source>
        <dbReference type="Pfam" id="PF20511"/>
    </source>
</evidence>
<dbReference type="PRINTS" id="PR00714">
    <property type="entry name" value="MAN6PISMRASE"/>
</dbReference>
<dbReference type="KEGG" id="cok:COCCU_03350"/>
<evidence type="ECO:0000256" key="2">
    <source>
        <dbReference type="ARBA" id="ARBA00010772"/>
    </source>
</evidence>
<feature type="binding site" evidence="8">
    <location>
        <position position="95"/>
    </location>
    <ligand>
        <name>Zn(2+)</name>
        <dbReference type="ChEBI" id="CHEBI:29105"/>
    </ligand>
</feature>
<dbReference type="SUPFAM" id="SSF51182">
    <property type="entry name" value="RmlC-like cupins"/>
    <property type="match status" value="1"/>
</dbReference>
<dbReference type="EMBL" id="CP046455">
    <property type="protein sequence ID" value="QGU06624.1"/>
    <property type="molecule type" value="Genomic_DNA"/>
</dbReference>
<comment type="cofactor">
    <cofactor evidence="8">
        <name>Zn(2+)</name>
        <dbReference type="ChEBI" id="CHEBI:29105"/>
    </cofactor>
    <text evidence="8">Binds 1 zinc ion per subunit.</text>
</comment>
<gene>
    <name evidence="10" type="primary">manA</name>
    <name evidence="10" type="ORF">COCCU_03350</name>
</gene>
<feature type="domain" description="Phosphomannose isomerase type I catalytic" evidence="9">
    <location>
        <begin position="4"/>
        <end position="147"/>
    </location>
</feature>
<comment type="catalytic activity">
    <reaction evidence="1">
        <text>D-mannose 6-phosphate = D-fructose 6-phosphate</text>
        <dbReference type="Rhea" id="RHEA:12356"/>
        <dbReference type="ChEBI" id="CHEBI:58735"/>
        <dbReference type="ChEBI" id="CHEBI:61527"/>
        <dbReference type="EC" id="5.3.1.8"/>
    </reaction>
</comment>
<dbReference type="AlphaFoldDB" id="A0A6B8VZ73"/>
<dbReference type="InterPro" id="IPR014710">
    <property type="entry name" value="RmlC-like_jellyroll"/>
</dbReference>
<protein>
    <recommendedName>
        <fullName evidence="3">mannose-6-phosphate isomerase</fullName>
        <ecNumber evidence="3">5.3.1.8</ecNumber>
    </recommendedName>
</protein>
<dbReference type="Proteomes" id="UP000424462">
    <property type="component" value="Chromosome"/>
</dbReference>
<accession>A0A6B8VZ73</accession>
<feature type="binding site" evidence="8">
    <location>
        <position position="130"/>
    </location>
    <ligand>
        <name>Zn(2+)</name>
        <dbReference type="ChEBI" id="CHEBI:29105"/>
    </ligand>
</feature>
<dbReference type="PANTHER" id="PTHR10309">
    <property type="entry name" value="MANNOSE-6-PHOSPHATE ISOMERASE"/>
    <property type="match status" value="1"/>
</dbReference>
<dbReference type="EC" id="5.3.1.8" evidence="3"/>
<keyword evidence="4 8" id="KW-0479">Metal-binding</keyword>
<evidence type="ECO:0000256" key="7">
    <source>
        <dbReference type="PIRSR" id="PIRSR001480-1"/>
    </source>
</evidence>
<keyword evidence="6 10" id="KW-0413">Isomerase</keyword>
<dbReference type="GO" id="GO:0009298">
    <property type="term" value="P:GDP-mannose biosynthetic process"/>
    <property type="evidence" value="ECO:0007669"/>
    <property type="project" value="InterPro"/>
</dbReference>
<dbReference type="Pfam" id="PF20511">
    <property type="entry name" value="PMI_typeI_cat"/>
    <property type="match status" value="1"/>
</dbReference>
<dbReference type="InterPro" id="IPR001250">
    <property type="entry name" value="Man6P_Isoase-1"/>
</dbReference>
<evidence type="ECO:0000256" key="6">
    <source>
        <dbReference type="ARBA" id="ARBA00023235"/>
    </source>
</evidence>
<reference evidence="10 11" key="1">
    <citation type="submission" date="2019-11" db="EMBL/GenBank/DDBJ databases">
        <title>Complete genome sequence of Corynebacterium kalinowskii 1959, a novel Corynebacterium species isolated from soil of a small paddock in Vilsendorf, Germany.</title>
        <authorList>
            <person name="Schaffert L."/>
            <person name="Ruwe M."/>
            <person name="Milse J."/>
            <person name="Hanuschka K."/>
            <person name="Ortseifen V."/>
            <person name="Droste J."/>
            <person name="Brandt D."/>
            <person name="Schlueter L."/>
            <person name="Kutter Y."/>
            <person name="Vinke S."/>
            <person name="Viehoefer P."/>
            <person name="Jacob L."/>
            <person name="Luebke N.-C."/>
            <person name="Schulte-Berndt E."/>
            <person name="Hain C."/>
            <person name="Linder M."/>
            <person name="Schmidt P."/>
            <person name="Wollenschlaeger L."/>
            <person name="Luttermann T."/>
            <person name="Thieme E."/>
            <person name="Hassa J."/>
            <person name="Haak M."/>
            <person name="Wittchen M."/>
            <person name="Mentz A."/>
            <person name="Persicke M."/>
            <person name="Busche T."/>
            <person name="Ruckert C."/>
        </authorList>
    </citation>
    <scope>NUCLEOTIDE SEQUENCE [LARGE SCALE GENOMIC DNA]</scope>
    <source>
        <strain evidence="10 11">2039</strain>
    </source>
</reference>
<organism evidence="10 11">
    <name type="scientific">Corynebacterium occultum</name>
    <dbReference type="NCBI Taxonomy" id="2675219"/>
    <lineage>
        <taxon>Bacteria</taxon>
        <taxon>Bacillati</taxon>
        <taxon>Actinomycetota</taxon>
        <taxon>Actinomycetes</taxon>
        <taxon>Mycobacteriales</taxon>
        <taxon>Corynebacteriaceae</taxon>
        <taxon>Corynebacterium</taxon>
    </lineage>
</organism>
<evidence type="ECO:0000256" key="4">
    <source>
        <dbReference type="ARBA" id="ARBA00022723"/>
    </source>
</evidence>